<evidence type="ECO:0000259" key="1">
    <source>
        <dbReference type="Pfam" id="PF07486"/>
    </source>
</evidence>
<name>A0A2W5X458_9CAUL</name>
<dbReference type="Pfam" id="PF07486">
    <property type="entry name" value="Hydrolase_2"/>
    <property type="match status" value="1"/>
</dbReference>
<sequence>MDAGRVRSRGALLGLLGLFLSLQGGFARGEDLPGGARADLAVALAAPGAREAITRVTVAEAANQGDSGLLAVVCTILNRLADGRWGTSVDQVLNARAQFEPVLRAGGDWRALPAATSVQRARVDTLVNLVLEGRLPDPTGRALYFQNPRIVAARAAAGQVSPRLVHFGGRTPSAVIGDHAFYAATGPAPQAVVAATSPIEAIFVPRPSAEAVAAETDAVTGTRGMFVLRDGRRR</sequence>
<evidence type="ECO:0000313" key="2">
    <source>
        <dbReference type="EMBL" id="PZR35524.1"/>
    </source>
</evidence>
<dbReference type="InterPro" id="IPR042047">
    <property type="entry name" value="SleB_dom1"/>
</dbReference>
<dbReference type="Proteomes" id="UP000249393">
    <property type="component" value="Unassembled WGS sequence"/>
</dbReference>
<comment type="caution">
    <text evidence="2">The sequence shown here is derived from an EMBL/GenBank/DDBJ whole genome shotgun (WGS) entry which is preliminary data.</text>
</comment>
<dbReference type="AlphaFoldDB" id="A0A2W5X458"/>
<dbReference type="EMBL" id="QFQZ01000015">
    <property type="protein sequence ID" value="PZR35524.1"/>
    <property type="molecule type" value="Genomic_DNA"/>
</dbReference>
<dbReference type="Gene3D" id="1.10.10.2520">
    <property type="entry name" value="Cell wall hydrolase SleB, domain 1"/>
    <property type="match status" value="1"/>
</dbReference>
<accession>A0A2W5X458</accession>
<gene>
    <name evidence="2" type="ORF">DI526_07085</name>
</gene>
<dbReference type="InterPro" id="IPR011105">
    <property type="entry name" value="Cell_wall_hydrolase_SleB"/>
</dbReference>
<keyword evidence="2" id="KW-0378">Hydrolase</keyword>
<proteinExistence type="predicted"/>
<feature type="domain" description="Cell wall hydrolase SleB" evidence="1">
    <location>
        <begin position="64"/>
        <end position="182"/>
    </location>
</feature>
<protein>
    <submittedName>
        <fullName evidence="2">Cell wall hydrolase</fullName>
    </submittedName>
</protein>
<reference evidence="2 3" key="1">
    <citation type="submission" date="2017-08" db="EMBL/GenBank/DDBJ databases">
        <title>Infants hospitalized years apart are colonized by the same room-sourced microbial strains.</title>
        <authorList>
            <person name="Brooks B."/>
            <person name="Olm M.R."/>
            <person name="Firek B.A."/>
            <person name="Baker R."/>
            <person name="Thomas B.C."/>
            <person name="Morowitz M.J."/>
            <person name="Banfield J.F."/>
        </authorList>
    </citation>
    <scope>NUCLEOTIDE SEQUENCE [LARGE SCALE GENOMIC DNA]</scope>
    <source>
        <strain evidence="2">S2_003_000_R2_4</strain>
    </source>
</reference>
<evidence type="ECO:0000313" key="3">
    <source>
        <dbReference type="Proteomes" id="UP000249393"/>
    </source>
</evidence>
<organism evidence="2 3">
    <name type="scientific">Caulobacter segnis</name>
    <dbReference type="NCBI Taxonomy" id="88688"/>
    <lineage>
        <taxon>Bacteria</taxon>
        <taxon>Pseudomonadati</taxon>
        <taxon>Pseudomonadota</taxon>
        <taxon>Alphaproteobacteria</taxon>
        <taxon>Caulobacterales</taxon>
        <taxon>Caulobacteraceae</taxon>
        <taxon>Caulobacter</taxon>
    </lineage>
</organism>
<dbReference type="GO" id="GO:0016787">
    <property type="term" value="F:hydrolase activity"/>
    <property type="evidence" value="ECO:0007669"/>
    <property type="project" value="UniProtKB-KW"/>
</dbReference>